<organism evidence="1 2">
    <name type="scientific">Mycolicibacterium arabiense</name>
    <dbReference type="NCBI Taxonomy" id="1286181"/>
    <lineage>
        <taxon>Bacteria</taxon>
        <taxon>Bacillati</taxon>
        <taxon>Actinomycetota</taxon>
        <taxon>Actinomycetes</taxon>
        <taxon>Mycobacteriales</taxon>
        <taxon>Mycobacteriaceae</taxon>
        <taxon>Mycolicibacterium</taxon>
    </lineage>
</organism>
<evidence type="ECO:0008006" key="3">
    <source>
        <dbReference type="Google" id="ProtNLM"/>
    </source>
</evidence>
<gene>
    <name evidence="1" type="ORF">MARA_02560</name>
</gene>
<accession>A0A7I7RS02</accession>
<reference evidence="1 2" key="1">
    <citation type="journal article" date="2019" name="Emerg. Microbes Infect.">
        <title>Comprehensive subspecies identification of 175 nontuberculous mycobacteria species based on 7547 genomic profiles.</title>
        <authorList>
            <person name="Matsumoto Y."/>
            <person name="Kinjo T."/>
            <person name="Motooka D."/>
            <person name="Nabeya D."/>
            <person name="Jung N."/>
            <person name="Uechi K."/>
            <person name="Horii T."/>
            <person name="Iida T."/>
            <person name="Fujita J."/>
            <person name="Nakamura S."/>
        </authorList>
    </citation>
    <scope>NUCLEOTIDE SEQUENCE [LARGE SCALE GENOMIC DNA]</scope>
    <source>
        <strain evidence="1 2">JCM 18538</strain>
        <plasmid evidence="1">pJCM18538</plasmid>
    </source>
</reference>
<dbReference type="Proteomes" id="UP000467428">
    <property type="component" value="Plasmid pJCM18538"/>
</dbReference>
<dbReference type="SUPFAM" id="SSF52540">
    <property type="entry name" value="P-loop containing nucleoside triphosphate hydrolases"/>
    <property type="match status" value="1"/>
</dbReference>
<proteinExistence type="predicted"/>
<dbReference type="InterPro" id="IPR027417">
    <property type="entry name" value="P-loop_NTPase"/>
</dbReference>
<keyword evidence="1" id="KW-0614">Plasmid</keyword>
<dbReference type="Gene3D" id="3.40.50.300">
    <property type="entry name" value="P-loop containing nucleotide triphosphate hydrolases"/>
    <property type="match status" value="1"/>
</dbReference>
<dbReference type="EMBL" id="AP022592">
    <property type="protein sequence ID" value="BBY46826.1"/>
    <property type="molecule type" value="Genomic_DNA"/>
</dbReference>
<name>A0A7I7RS02_9MYCO</name>
<dbReference type="AlphaFoldDB" id="A0A7I7RS02"/>
<keyword evidence="2" id="KW-1185">Reference proteome</keyword>
<protein>
    <recommendedName>
        <fullName evidence="3">NB-ARC domain-containing protein</fullName>
    </recommendedName>
</protein>
<sequence length="872" mass="95077">MLTVEPTRLEQVSDGDPDEVVDYAIAGVGGGGSATAESVQVKGSRRPSARNPIKPSTVNAIFAKMSGDPTSKTVLTNKPLSKRLRERCGPPASTTASQDTYELRAGQHLLGRIVHDKRTVDDVKLSVLERIRTLRVDHALGPGVRSAGLLRSHLLDRIFDSAAGLSSRTIPAAEVLDLLHISDNEIGHALRGYDWGVPLLEVPRVVSAVPRAEELATLIEFFDASVAGRTPATVVLSGVTGFGKTTLAADFCQLNRHMYEQIIWMDCRADGLITAKARDVLAKMGQPADDDADVATLFRSAIASVAGPFVLVFDGAKDRQQIEAFVPTSGCGMTVVTSTNSTTWWTAAHRMAIHAFTQDQAIACFASYADVDASNHRAAIADIVARLGRVPLAVAMAGLYFRDSGSDIAYLSVGYFDELAALDDPAWKPEGFDHTAFAAIHLAVAKLRDAKAGSDEDRGHAQELIHSSALLAPELIPFNMMLQIVDADHTFDLAHPPRPHVAGEHRRNVIMTNLNTQTIARRTRYVDRTGVENPASDTLNLHPLVHEILHKIVVDITAPIDLLRLLTDLMGTVYGWLDEMRNEGFFFPVDQLLVHADTVLKTVDDVVGNVEPDADSEQLLNYRCAAALLRCEAANAYSSRGQYERSVASIERVLNDVNSLALPPRGRTIITKAAADAIADTYIGELGVERAVKLAERALQELRQLEVTDQPKIGEQTYLCARVAADALQRFATAKTEAFRRDFNDIAARQQRSPSLTGMMQDINGANKAGNHRLALQVIDTARRASPAAPMQTFLDHQAATAHLALNQHREAAAVIERILDADPGTHLTYAFRSIYIALDTGLRLAEPQWRRSRSASHLSKLQGEVRRRLTQ</sequence>
<evidence type="ECO:0000313" key="2">
    <source>
        <dbReference type="Proteomes" id="UP000467428"/>
    </source>
</evidence>
<evidence type="ECO:0000313" key="1">
    <source>
        <dbReference type="EMBL" id="BBY46826.1"/>
    </source>
</evidence>
<geneLocation type="plasmid" evidence="1">
    <name>pJCM18538</name>
</geneLocation>
<dbReference type="KEGG" id="marz:MARA_02560"/>